<gene>
    <name evidence="1" type="ORF">TorRG33x02_004790</name>
</gene>
<evidence type="ECO:0008006" key="3">
    <source>
        <dbReference type="Google" id="ProtNLM"/>
    </source>
</evidence>
<protein>
    <recommendedName>
        <fullName evidence="3">Retrotransposon gag domain-containing protein</fullName>
    </recommendedName>
</protein>
<keyword evidence="2" id="KW-1185">Reference proteome</keyword>
<dbReference type="EMBL" id="JXTC01000001">
    <property type="protein sequence ID" value="POO04175.1"/>
    <property type="molecule type" value="Genomic_DNA"/>
</dbReference>
<proteinExistence type="predicted"/>
<dbReference type="AlphaFoldDB" id="A0A2P5G2B5"/>
<evidence type="ECO:0000313" key="2">
    <source>
        <dbReference type="Proteomes" id="UP000237000"/>
    </source>
</evidence>
<dbReference type="OrthoDB" id="1194039at2759"/>
<organism evidence="1 2">
    <name type="scientific">Trema orientale</name>
    <name type="common">Charcoal tree</name>
    <name type="synonym">Celtis orientalis</name>
    <dbReference type="NCBI Taxonomy" id="63057"/>
    <lineage>
        <taxon>Eukaryota</taxon>
        <taxon>Viridiplantae</taxon>
        <taxon>Streptophyta</taxon>
        <taxon>Embryophyta</taxon>
        <taxon>Tracheophyta</taxon>
        <taxon>Spermatophyta</taxon>
        <taxon>Magnoliopsida</taxon>
        <taxon>eudicotyledons</taxon>
        <taxon>Gunneridae</taxon>
        <taxon>Pentapetalae</taxon>
        <taxon>rosids</taxon>
        <taxon>fabids</taxon>
        <taxon>Rosales</taxon>
        <taxon>Cannabaceae</taxon>
        <taxon>Trema</taxon>
    </lineage>
</organism>
<reference evidence="2" key="1">
    <citation type="submission" date="2016-06" db="EMBL/GenBank/DDBJ databases">
        <title>Parallel loss of symbiosis genes in relatives of nitrogen-fixing non-legume Parasponia.</title>
        <authorList>
            <person name="Van Velzen R."/>
            <person name="Holmer R."/>
            <person name="Bu F."/>
            <person name="Rutten L."/>
            <person name="Van Zeijl A."/>
            <person name="Liu W."/>
            <person name="Santuari L."/>
            <person name="Cao Q."/>
            <person name="Sharma T."/>
            <person name="Shen D."/>
            <person name="Roswanjaya Y."/>
            <person name="Wardhani T."/>
            <person name="Kalhor M.S."/>
            <person name="Jansen J."/>
            <person name="Van den Hoogen J."/>
            <person name="Gungor B."/>
            <person name="Hartog M."/>
            <person name="Hontelez J."/>
            <person name="Verver J."/>
            <person name="Yang W.-C."/>
            <person name="Schijlen E."/>
            <person name="Repin R."/>
            <person name="Schilthuizen M."/>
            <person name="Schranz E."/>
            <person name="Heidstra R."/>
            <person name="Miyata K."/>
            <person name="Fedorova E."/>
            <person name="Kohlen W."/>
            <person name="Bisseling T."/>
            <person name="Smit S."/>
            <person name="Geurts R."/>
        </authorList>
    </citation>
    <scope>NUCLEOTIDE SEQUENCE [LARGE SCALE GENOMIC DNA]</scope>
    <source>
        <strain evidence="2">cv. RG33-2</strain>
    </source>
</reference>
<name>A0A2P5G2B5_TREOI</name>
<evidence type="ECO:0000313" key="1">
    <source>
        <dbReference type="EMBL" id="POO04175.1"/>
    </source>
</evidence>
<dbReference type="Proteomes" id="UP000237000">
    <property type="component" value="Unassembled WGS sequence"/>
</dbReference>
<sequence>MNHLSKLEKLEVVAVCMDGEALAWFQWEDGRRPIRSWAELKLMFLERFRSSQDGTLCEKFLVLPQKALVWIQQSIPLNLTKAAASNKESIPNSNALVKHLNDSKLQARKPKGLCFHCDEKYSVGHRCKKKALQVLVVHDDTDDVLIQLTGVDETGATSEIRRIGG</sequence>
<comment type="caution">
    <text evidence="1">The sequence shown here is derived from an EMBL/GenBank/DDBJ whole genome shotgun (WGS) entry which is preliminary data.</text>
</comment>
<accession>A0A2P5G2B5</accession>
<dbReference type="InParanoid" id="A0A2P5G2B5"/>